<accession>A0A1V2IBZ5</accession>
<evidence type="ECO:0000313" key="2">
    <source>
        <dbReference type="EMBL" id="ONH29528.1"/>
    </source>
</evidence>
<feature type="region of interest" description="Disordered" evidence="1">
    <location>
        <begin position="71"/>
        <end position="255"/>
    </location>
</feature>
<feature type="compositionally biased region" description="Low complexity" evidence="1">
    <location>
        <begin position="172"/>
        <end position="183"/>
    </location>
</feature>
<feature type="compositionally biased region" description="Gly residues" evidence="1">
    <location>
        <begin position="106"/>
        <end position="115"/>
    </location>
</feature>
<organism evidence="2 3">
    <name type="scientific">Pseudofrankia asymbiotica</name>
    <dbReference type="NCBI Taxonomy" id="1834516"/>
    <lineage>
        <taxon>Bacteria</taxon>
        <taxon>Bacillati</taxon>
        <taxon>Actinomycetota</taxon>
        <taxon>Actinomycetes</taxon>
        <taxon>Frankiales</taxon>
        <taxon>Frankiaceae</taxon>
        <taxon>Pseudofrankia</taxon>
    </lineage>
</organism>
<reference evidence="3" key="1">
    <citation type="submission" date="2016-10" db="EMBL/GenBank/DDBJ databases">
        <title>Frankia sp. NRRL B-16386 Genome sequencing.</title>
        <authorList>
            <person name="Ghodhbane-Gtari F."/>
            <person name="Swanson E."/>
            <person name="Gueddou A."/>
            <person name="Hezbri K."/>
            <person name="Ktari K."/>
            <person name="Nouioui I."/>
            <person name="Morris K."/>
            <person name="Simpson S."/>
            <person name="Abebe-Akele F."/>
            <person name="Thomas K."/>
            <person name="Gtari M."/>
            <person name="Tisa L.S."/>
        </authorList>
    </citation>
    <scope>NUCLEOTIDE SEQUENCE [LARGE SCALE GENOMIC DNA]</scope>
    <source>
        <strain evidence="3">NRRL B-16386</strain>
    </source>
</reference>
<dbReference type="EMBL" id="MOMC01000032">
    <property type="protein sequence ID" value="ONH29528.1"/>
    <property type="molecule type" value="Genomic_DNA"/>
</dbReference>
<keyword evidence="3" id="KW-1185">Reference proteome</keyword>
<dbReference type="Proteomes" id="UP000188929">
    <property type="component" value="Unassembled WGS sequence"/>
</dbReference>
<comment type="caution">
    <text evidence="2">The sequence shown here is derived from an EMBL/GenBank/DDBJ whole genome shotgun (WGS) entry which is preliminary data.</text>
</comment>
<gene>
    <name evidence="2" type="ORF">BL253_16885</name>
</gene>
<evidence type="ECO:0000256" key="1">
    <source>
        <dbReference type="SAM" id="MobiDB-lite"/>
    </source>
</evidence>
<evidence type="ECO:0000313" key="3">
    <source>
        <dbReference type="Proteomes" id="UP000188929"/>
    </source>
</evidence>
<dbReference type="AlphaFoldDB" id="A0A1V2IBZ5"/>
<protein>
    <submittedName>
        <fullName evidence="2">Uncharacterized protein</fullName>
    </submittedName>
</protein>
<dbReference type="STRING" id="1834516.BL253_16885"/>
<sequence>MSDPAGPRLGARLAVGTGPVIGPGSRCVAWLAKGYRGPVVGMGVVGMGIEPVTVPETGTGPVNDTVLIASRGQDGCESSKRGDGAGGGDGTMCQSPGDPAEPCPSPGGGTDGTGTGPVNDTAVIASRGQDGCESSKRGDGAGGGDGTMCQSPGDPAEPCPSPGGGTDGGDGAQDQGDPVGPDGLVRGGGDCPGTGGGVADADRHSPGEGSGGGDQAGPVTVKPGSGAACGPGWPRSSPGDGGRIHRESQAACRKS</sequence>
<proteinExistence type="predicted"/>
<feature type="compositionally biased region" description="Gly residues" evidence="1">
    <location>
        <begin position="185"/>
        <end position="198"/>
    </location>
</feature>
<name>A0A1V2IBZ5_9ACTN</name>
<feature type="compositionally biased region" description="Gly residues" evidence="1">
    <location>
        <begin position="162"/>
        <end position="171"/>
    </location>
</feature>